<dbReference type="EMBL" id="JBJUIK010000004">
    <property type="protein sequence ID" value="KAL3529837.1"/>
    <property type="molecule type" value="Genomic_DNA"/>
</dbReference>
<keyword evidence="2" id="KW-1185">Reference proteome</keyword>
<protein>
    <submittedName>
        <fullName evidence="1">Uncharacterized protein</fullName>
    </submittedName>
</protein>
<evidence type="ECO:0000313" key="2">
    <source>
        <dbReference type="Proteomes" id="UP001630127"/>
    </source>
</evidence>
<comment type="caution">
    <text evidence="1">The sequence shown here is derived from an EMBL/GenBank/DDBJ whole genome shotgun (WGS) entry which is preliminary data.</text>
</comment>
<proteinExistence type="predicted"/>
<gene>
    <name evidence="1" type="ORF">ACH5RR_009159</name>
</gene>
<dbReference type="Proteomes" id="UP001630127">
    <property type="component" value="Unassembled WGS sequence"/>
</dbReference>
<evidence type="ECO:0000313" key="1">
    <source>
        <dbReference type="EMBL" id="KAL3529837.1"/>
    </source>
</evidence>
<sequence>MHKCLKESYARNKKLKIKINALLSFNSKHVHENNLLTKENNALKKRLDVKIKIKEGKYSLNKRLDDLDVLLQKKNENVFEKKKTRNMLNKKKFITIRKDSLYFVKSKYSFYGNKKIIYNYCHQHGLVKNDCYIKQNKKFGMKAIWVIKHATNLIGPKKVWVPKVLALLCV</sequence>
<dbReference type="AlphaFoldDB" id="A0ABD3AGF6"/>
<reference evidence="1 2" key="1">
    <citation type="submission" date="2024-11" db="EMBL/GenBank/DDBJ databases">
        <title>A near-complete genome assembly of Cinchona calisaya.</title>
        <authorList>
            <person name="Lian D.C."/>
            <person name="Zhao X.W."/>
            <person name="Wei L."/>
        </authorList>
    </citation>
    <scope>NUCLEOTIDE SEQUENCE [LARGE SCALE GENOMIC DNA]</scope>
    <source>
        <tissue evidence="1">Nenye</tissue>
    </source>
</reference>
<accession>A0ABD3AGF6</accession>
<organism evidence="1 2">
    <name type="scientific">Cinchona calisaya</name>
    <dbReference type="NCBI Taxonomy" id="153742"/>
    <lineage>
        <taxon>Eukaryota</taxon>
        <taxon>Viridiplantae</taxon>
        <taxon>Streptophyta</taxon>
        <taxon>Embryophyta</taxon>
        <taxon>Tracheophyta</taxon>
        <taxon>Spermatophyta</taxon>
        <taxon>Magnoliopsida</taxon>
        <taxon>eudicotyledons</taxon>
        <taxon>Gunneridae</taxon>
        <taxon>Pentapetalae</taxon>
        <taxon>asterids</taxon>
        <taxon>lamiids</taxon>
        <taxon>Gentianales</taxon>
        <taxon>Rubiaceae</taxon>
        <taxon>Cinchonoideae</taxon>
        <taxon>Cinchoneae</taxon>
        <taxon>Cinchona</taxon>
    </lineage>
</organism>
<name>A0ABD3AGF6_9GENT</name>